<feature type="region of interest" description="Disordered" evidence="1">
    <location>
        <begin position="627"/>
        <end position="646"/>
    </location>
</feature>
<dbReference type="Pfam" id="PF23395">
    <property type="entry name" value="SAM_6"/>
    <property type="match status" value="1"/>
</dbReference>
<dbReference type="InterPro" id="IPR055528">
    <property type="entry name" value="DUF7102"/>
</dbReference>
<dbReference type="EMBL" id="SRPO01000156">
    <property type="protein sequence ID" value="KAG5938364.1"/>
    <property type="molecule type" value="Genomic_DNA"/>
</dbReference>
<feature type="domain" description="DUF7102" evidence="2">
    <location>
        <begin position="368"/>
        <end position="522"/>
    </location>
</feature>
<evidence type="ECO:0000259" key="3">
    <source>
        <dbReference type="Pfam" id="PF23395"/>
    </source>
</evidence>
<dbReference type="OrthoDB" id="3647246at2759"/>
<gene>
    <name evidence="4" type="ORF">E4U60_001402</name>
</gene>
<dbReference type="Proteomes" id="UP000706124">
    <property type="component" value="Unassembled WGS sequence"/>
</dbReference>
<comment type="caution">
    <text evidence="4">The sequence shown here is derived from an EMBL/GenBank/DDBJ whole genome shotgun (WGS) entry which is preliminary data.</text>
</comment>
<sequence>MFSLDDRKDEGLRFPPAAQKLELLLLHELGRLKCSRGPADKKLAAMVSEASMVSERLRDIFVEPFKRLHEDLFLVPIKNAPRDVDCNESSDPISVISAMDYPYLLSETDSNSHVQQIESPISTVCCREDEMETAMPSAQPAQDTCHSRVLLACSSELPQVITLPSSSSDSHSDTQMMCHAPESRGQSFCDDWSDDECAKPTNDGTDELSRLRKTVGDEITPQIATRSSTTPPQCSAHHCPGEDIDAGKTPQRECISPSEQGHQSDDVQKKRDKHPPRLVPERTHFGSGHLLSQFMAMTGAKPRATHSSSRSAKPITSSLSQTKTDKVNGTLVSSTREVCSQKVVPAMAPNISSPGETGRCLVSVQLGPSVIRHLEEFWPVNHLIDLDFCSHMYIGNKRLDNGSVVTQSTTFQASEVDIPLTVEDGIIVTNLLQIRQKPLPGSMVQTAIRQRVSNLSRKYRKLTILVFESSQPKDVMSDLSPKDMEIYREFVCFTSSMKASIAVHLVSGGDKTLARWILSLMIPFAPRLMELDRTTSIGNTTWELFFRQTGLNVRAAQVLSHNLFEEFGTSGITAFLTMIPPERMEYGRKLGIERHVAQCASVLAILNSQVPEPSSGTTKRRLNSRFGCDRKRKHPSGSMITNETGT</sequence>
<evidence type="ECO:0000313" key="4">
    <source>
        <dbReference type="EMBL" id="KAG5938364.1"/>
    </source>
</evidence>
<evidence type="ECO:0000256" key="1">
    <source>
        <dbReference type="SAM" id="MobiDB-lite"/>
    </source>
</evidence>
<accession>A0A9P7MD85</accession>
<protein>
    <submittedName>
        <fullName evidence="4">Uncharacterized protein</fullName>
    </submittedName>
</protein>
<proteinExistence type="predicted"/>
<dbReference type="Pfam" id="PF23394">
    <property type="entry name" value="DUF7102"/>
    <property type="match status" value="1"/>
</dbReference>
<feature type="compositionally biased region" description="Polar residues" evidence="1">
    <location>
        <begin position="222"/>
        <end position="233"/>
    </location>
</feature>
<dbReference type="InterPro" id="IPR057559">
    <property type="entry name" value="SAM_6"/>
</dbReference>
<evidence type="ECO:0000259" key="2">
    <source>
        <dbReference type="Pfam" id="PF23394"/>
    </source>
</evidence>
<name>A0A9P7MD85_9HYPO</name>
<feature type="compositionally biased region" description="Polar residues" evidence="1">
    <location>
        <begin position="305"/>
        <end position="322"/>
    </location>
</feature>
<organism evidence="4 5">
    <name type="scientific">Claviceps pazoutovae</name>
    <dbReference type="NCBI Taxonomy" id="1649127"/>
    <lineage>
        <taxon>Eukaryota</taxon>
        <taxon>Fungi</taxon>
        <taxon>Dikarya</taxon>
        <taxon>Ascomycota</taxon>
        <taxon>Pezizomycotina</taxon>
        <taxon>Sordariomycetes</taxon>
        <taxon>Hypocreomycetidae</taxon>
        <taxon>Hypocreales</taxon>
        <taxon>Clavicipitaceae</taxon>
        <taxon>Claviceps</taxon>
    </lineage>
</organism>
<dbReference type="AlphaFoldDB" id="A0A9P7MD85"/>
<feature type="domain" description="SAM-like" evidence="3">
    <location>
        <begin position="539"/>
        <end position="602"/>
    </location>
</feature>
<feature type="region of interest" description="Disordered" evidence="1">
    <location>
        <begin position="215"/>
        <end position="326"/>
    </location>
</feature>
<reference evidence="4 5" key="1">
    <citation type="journal article" date="2020" name="bioRxiv">
        <title>Whole genome comparisons of ergot fungi reveals the divergence and evolution of species within the genus Claviceps are the result of varying mechanisms driving genome evolution and host range expansion.</title>
        <authorList>
            <person name="Wyka S.A."/>
            <person name="Mondo S.J."/>
            <person name="Liu M."/>
            <person name="Dettman J."/>
            <person name="Nalam V."/>
            <person name="Broders K.D."/>
        </authorList>
    </citation>
    <scope>NUCLEOTIDE SEQUENCE [LARGE SCALE GENOMIC DNA]</scope>
    <source>
        <strain evidence="4 5">CCC 1485</strain>
    </source>
</reference>
<evidence type="ECO:0000313" key="5">
    <source>
        <dbReference type="Proteomes" id="UP000706124"/>
    </source>
</evidence>
<keyword evidence="5" id="KW-1185">Reference proteome</keyword>